<dbReference type="PANTHER" id="PTHR30126">
    <property type="entry name" value="HTH-TYPE TRANSCRIPTIONAL REGULATOR"/>
    <property type="match status" value="1"/>
</dbReference>
<reference evidence="7" key="1">
    <citation type="submission" date="2016-10" db="EMBL/GenBank/DDBJ databases">
        <authorList>
            <person name="Varghese N."/>
            <person name="Submissions S."/>
        </authorList>
    </citation>
    <scope>NUCLEOTIDE SEQUENCE [LARGE SCALE GENOMIC DNA]</scope>
    <source>
        <strain evidence="7">DSM 4771</strain>
    </source>
</reference>
<organism evidence="6 7">
    <name type="scientific">Salimicrobium halophilum</name>
    <dbReference type="NCBI Taxonomy" id="86666"/>
    <lineage>
        <taxon>Bacteria</taxon>
        <taxon>Bacillati</taxon>
        <taxon>Bacillota</taxon>
        <taxon>Bacilli</taxon>
        <taxon>Bacillales</taxon>
        <taxon>Bacillaceae</taxon>
        <taxon>Salimicrobium</taxon>
    </lineage>
</organism>
<dbReference type="FunFam" id="1.10.10.10:FF:000001">
    <property type="entry name" value="LysR family transcriptional regulator"/>
    <property type="match status" value="1"/>
</dbReference>
<dbReference type="SUPFAM" id="SSF46785">
    <property type="entry name" value="Winged helix' DNA-binding domain"/>
    <property type="match status" value="1"/>
</dbReference>
<comment type="similarity">
    <text evidence="1">Belongs to the LysR transcriptional regulatory family.</text>
</comment>
<dbReference type="GO" id="GO:0003700">
    <property type="term" value="F:DNA-binding transcription factor activity"/>
    <property type="evidence" value="ECO:0007669"/>
    <property type="project" value="InterPro"/>
</dbReference>
<evidence type="ECO:0000313" key="7">
    <source>
        <dbReference type="Proteomes" id="UP000199225"/>
    </source>
</evidence>
<dbReference type="InterPro" id="IPR005119">
    <property type="entry name" value="LysR_subst-bd"/>
</dbReference>
<keyword evidence="7" id="KW-1185">Reference proteome</keyword>
<dbReference type="Proteomes" id="UP000199225">
    <property type="component" value="Unassembled WGS sequence"/>
</dbReference>
<feature type="domain" description="HTH lysR-type" evidence="5">
    <location>
        <begin position="1"/>
        <end position="57"/>
    </location>
</feature>
<dbReference type="OrthoDB" id="9785745at2"/>
<dbReference type="STRING" id="86666.SAMN04490247_0650"/>
<gene>
    <name evidence="6" type="ORF">SAMN04490247_0650</name>
</gene>
<dbReference type="AlphaFoldDB" id="A0A1G8QWB1"/>
<dbReference type="PRINTS" id="PR00039">
    <property type="entry name" value="HTHLYSR"/>
</dbReference>
<evidence type="ECO:0000256" key="4">
    <source>
        <dbReference type="ARBA" id="ARBA00023163"/>
    </source>
</evidence>
<dbReference type="SUPFAM" id="SSF53850">
    <property type="entry name" value="Periplasmic binding protein-like II"/>
    <property type="match status" value="1"/>
</dbReference>
<dbReference type="PANTHER" id="PTHR30126:SF39">
    <property type="entry name" value="HTH-TYPE TRANSCRIPTIONAL REGULATOR CYSL"/>
    <property type="match status" value="1"/>
</dbReference>
<dbReference type="InterPro" id="IPR036390">
    <property type="entry name" value="WH_DNA-bd_sf"/>
</dbReference>
<evidence type="ECO:0000256" key="2">
    <source>
        <dbReference type="ARBA" id="ARBA00023015"/>
    </source>
</evidence>
<keyword evidence="2" id="KW-0805">Transcription regulation</keyword>
<dbReference type="Gene3D" id="3.40.190.10">
    <property type="entry name" value="Periplasmic binding protein-like II"/>
    <property type="match status" value="2"/>
</dbReference>
<keyword evidence="4" id="KW-0804">Transcription</keyword>
<dbReference type="PROSITE" id="PS50931">
    <property type="entry name" value="HTH_LYSR"/>
    <property type="match status" value="1"/>
</dbReference>
<name>A0A1G8QWB1_9BACI</name>
<evidence type="ECO:0000256" key="1">
    <source>
        <dbReference type="ARBA" id="ARBA00009437"/>
    </source>
</evidence>
<proteinExistence type="inferred from homology"/>
<evidence type="ECO:0000313" key="6">
    <source>
        <dbReference type="EMBL" id="SDJ08605.1"/>
    </source>
</evidence>
<dbReference type="Pfam" id="PF00126">
    <property type="entry name" value="HTH_1"/>
    <property type="match status" value="1"/>
</dbReference>
<protein>
    <submittedName>
        <fullName evidence="6">DNA-binding transcriptional regulator, LysR family</fullName>
    </submittedName>
</protein>
<dbReference type="GO" id="GO:0000976">
    <property type="term" value="F:transcription cis-regulatory region binding"/>
    <property type="evidence" value="ECO:0007669"/>
    <property type="project" value="TreeGrafter"/>
</dbReference>
<sequence>MDQQLEVFATVAETENFSRAAERLHMTQPAVSQYIKSLEKSMNARLFDRSNKYVRLTKAGEVVYHHAKEILGLYTNMHALVDDLTNHASGTITIGASYTYGEYVLPEVLKELKEEAPDVTPAVTIGNTKEIVKLVADYELDVGIIEGDVTHDNLTIEPFETDAMYVIASPAHPLVGQHSCNPKELEKESWIIREEGSGTRKMTEKFFESAGISPEKTLEFGSTQLIKESVEAGLGISFLSHWTFRREQKAEELCILNVTSLPMQRNFSIVSRSLFRSKAMEIFLEKVIQKSSARP</sequence>
<accession>A0A1G8QWB1</accession>
<evidence type="ECO:0000259" key="5">
    <source>
        <dbReference type="PROSITE" id="PS50931"/>
    </source>
</evidence>
<dbReference type="CDD" id="cd08420">
    <property type="entry name" value="PBP2_CysL_like"/>
    <property type="match status" value="1"/>
</dbReference>
<evidence type="ECO:0000256" key="3">
    <source>
        <dbReference type="ARBA" id="ARBA00023125"/>
    </source>
</evidence>
<dbReference type="Pfam" id="PF03466">
    <property type="entry name" value="LysR_substrate"/>
    <property type="match status" value="1"/>
</dbReference>
<dbReference type="EMBL" id="FNEV01000002">
    <property type="protein sequence ID" value="SDJ08605.1"/>
    <property type="molecule type" value="Genomic_DNA"/>
</dbReference>
<keyword evidence="3 6" id="KW-0238">DNA-binding</keyword>
<dbReference type="Gene3D" id="1.10.10.10">
    <property type="entry name" value="Winged helix-like DNA-binding domain superfamily/Winged helix DNA-binding domain"/>
    <property type="match status" value="1"/>
</dbReference>
<dbReference type="RefSeq" id="WP_093192048.1">
    <property type="nucleotide sequence ID" value="NZ_FNEV01000002.1"/>
</dbReference>
<dbReference type="InterPro" id="IPR000847">
    <property type="entry name" value="LysR_HTH_N"/>
</dbReference>
<dbReference type="InterPro" id="IPR036388">
    <property type="entry name" value="WH-like_DNA-bd_sf"/>
</dbReference>